<dbReference type="STRING" id="157687.HMPREF3180_02262"/>
<proteinExistence type="predicted"/>
<keyword evidence="2" id="KW-1185">Reference proteome</keyword>
<protein>
    <submittedName>
        <fullName evidence="1">Uncharacterized protein</fullName>
    </submittedName>
</protein>
<dbReference type="EMBL" id="LSDD01000168">
    <property type="protein sequence ID" value="KXB59657.1"/>
    <property type="molecule type" value="Genomic_DNA"/>
</dbReference>
<evidence type="ECO:0000313" key="1">
    <source>
        <dbReference type="EMBL" id="KXB59657.1"/>
    </source>
</evidence>
<gene>
    <name evidence="1" type="ORF">HMPREF3180_02262</name>
</gene>
<sequence>MTKIPICKSVISIFERKENGLGKESMRSSYSEFAKLILDFRGKN</sequence>
<organism evidence="1 2">
    <name type="scientific">Leptotrichia wadei</name>
    <dbReference type="NCBI Taxonomy" id="157687"/>
    <lineage>
        <taxon>Bacteria</taxon>
        <taxon>Fusobacteriati</taxon>
        <taxon>Fusobacteriota</taxon>
        <taxon>Fusobacteriia</taxon>
        <taxon>Fusobacteriales</taxon>
        <taxon>Leptotrichiaceae</taxon>
        <taxon>Leptotrichia</taxon>
    </lineage>
</organism>
<reference evidence="2" key="1">
    <citation type="submission" date="2016-01" db="EMBL/GenBank/DDBJ databases">
        <authorList>
            <person name="Mitreva M."/>
            <person name="Pepin K.H."/>
            <person name="Mihindukulasuriya K.A."/>
            <person name="Fulton R."/>
            <person name="Fronick C."/>
            <person name="O'Laughlin M."/>
            <person name="Miner T."/>
            <person name="Herter B."/>
            <person name="Rosa B.A."/>
            <person name="Cordes M."/>
            <person name="Tomlinson C."/>
            <person name="Wollam A."/>
            <person name="Palsikar V.B."/>
            <person name="Mardis E.R."/>
            <person name="Wilson R.K."/>
        </authorList>
    </citation>
    <scope>NUCLEOTIDE SEQUENCE [LARGE SCALE GENOMIC DNA]</scope>
    <source>
        <strain evidence="2">KA00185</strain>
    </source>
</reference>
<dbReference type="Proteomes" id="UP000070483">
    <property type="component" value="Unassembled WGS sequence"/>
</dbReference>
<comment type="caution">
    <text evidence="1">The sequence shown here is derived from an EMBL/GenBank/DDBJ whole genome shotgun (WGS) entry which is preliminary data.</text>
</comment>
<dbReference type="AlphaFoldDB" id="A0A133ZW45"/>
<name>A0A133ZW45_9FUSO</name>
<accession>A0A133ZW45</accession>
<evidence type="ECO:0000313" key="2">
    <source>
        <dbReference type="Proteomes" id="UP000070483"/>
    </source>
</evidence>